<dbReference type="EMBL" id="FRAD01000006">
    <property type="protein sequence ID" value="SHJ76762.1"/>
    <property type="molecule type" value="Genomic_DNA"/>
</dbReference>
<dbReference type="InterPro" id="IPR039425">
    <property type="entry name" value="RNA_pol_sigma-70-like"/>
</dbReference>
<sequence length="158" mass="19056">MLDFDKIYEEYFLNIYNFIFSLCRDSSISEDITQETFFKVMKNIDTFKGQCKLSVWLCQIAKNTYFSYYNREKLYTDSESLNYADDNNSIEDAFIRRQSAFEIQKMLHEIEEPYKEVFSLRIFGELSFSEIAIIFNKTESWARVTFYRAKLKIKEKLK</sequence>
<evidence type="ECO:0000259" key="6">
    <source>
        <dbReference type="Pfam" id="PF08281"/>
    </source>
</evidence>
<dbReference type="GO" id="GO:0006352">
    <property type="term" value="P:DNA-templated transcription initiation"/>
    <property type="evidence" value="ECO:0007669"/>
    <property type="project" value="InterPro"/>
</dbReference>
<dbReference type="PANTHER" id="PTHR43133">
    <property type="entry name" value="RNA POLYMERASE ECF-TYPE SIGMA FACTO"/>
    <property type="match status" value="1"/>
</dbReference>
<dbReference type="Gene3D" id="1.10.1740.10">
    <property type="match status" value="1"/>
</dbReference>
<dbReference type="InterPro" id="IPR014284">
    <property type="entry name" value="RNA_pol_sigma-70_dom"/>
</dbReference>
<dbReference type="SUPFAM" id="SSF88659">
    <property type="entry name" value="Sigma3 and sigma4 domains of RNA polymerase sigma factors"/>
    <property type="match status" value="1"/>
</dbReference>
<accession>A0A1M6LZX0</accession>
<organism evidence="7 8">
    <name type="scientific">Hathewaya proteolytica DSM 3090</name>
    <dbReference type="NCBI Taxonomy" id="1121331"/>
    <lineage>
        <taxon>Bacteria</taxon>
        <taxon>Bacillati</taxon>
        <taxon>Bacillota</taxon>
        <taxon>Clostridia</taxon>
        <taxon>Eubacteriales</taxon>
        <taxon>Clostridiaceae</taxon>
        <taxon>Hathewaya</taxon>
    </lineage>
</organism>
<protein>
    <submittedName>
        <fullName evidence="7">RNA polymerase sigma-70 factor, ECF subfamily</fullName>
    </submittedName>
</protein>
<dbReference type="Gene3D" id="1.10.10.10">
    <property type="entry name" value="Winged helix-like DNA-binding domain superfamily/Winged helix DNA-binding domain"/>
    <property type="match status" value="1"/>
</dbReference>
<dbReference type="GO" id="GO:0003677">
    <property type="term" value="F:DNA binding"/>
    <property type="evidence" value="ECO:0007669"/>
    <property type="project" value="InterPro"/>
</dbReference>
<dbReference type="OrthoDB" id="9795666at2"/>
<proteinExistence type="inferred from homology"/>
<evidence type="ECO:0000256" key="3">
    <source>
        <dbReference type="ARBA" id="ARBA00023082"/>
    </source>
</evidence>
<dbReference type="Proteomes" id="UP000183952">
    <property type="component" value="Unassembled WGS sequence"/>
</dbReference>
<evidence type="ECO:0000256" key="1">
    <source>
        <dbReference type="ARBA" id="ARBA00010641"/>
    </source>
</evidence>
<dbReference type="NCBIfam" id="TIGR02937">
    <property type="entry name" value="sigma70-ECF"/>
    <property type="match status" value="1"/>
</dbReference>
<evidence type="ECO:0000313" key="8">
    <source>
        <dbReference type="Proteomes" id="UP000183952"/>
    </source>
</evidence>
<dbReference type="Pfam" id="PF04542">
    <property type="entry name" value="Sigma70_r2"/>
    <property type="match status" value="1"/>
</dbReference>
<reference evidence="7 8" key="1">
    <citation type="submission" date="2016-11" db="EMBL/GenBank/DDBJ databases">
        <authorList>
            <person name="Jaros S."/>
            <person name="Januszkiewicz K."/>
            <person name="Wedrychowicz H."/>
        </authorList>
    </citation>
    <scope>NUCLEOTIDE SEQUENCE [LARGE SCALE GENOMIC DNA]</scope>
    <source>
        <strain evidence="7 8">DSM 3090</strain>
    </source>
</reference>
<evidence type="ECO:0000259" key="5">
    <source>
        <dbReference type="Pfam" id="PF04542"/>
    </source>
</evidence>
<gene>
    <name evidence="7" type="ORF">SAMN02745248_00886</name>
</gene>
<dbReference type="STRING" id="1121331.SAMN02745248_00886"/>
<evidence type="ECO:0000256" key="4">
    <source>
        <dbReference type="ARBA" id="ARBA00023163"/>
    </source>
</evidence>
<keyword evidence="8" id="KW-1185">Reference proteome</keyword>
<dbReference type="PANTHER" id="PTHR43133:SF51">
    <property type="entry name" value="RNA POLYMERASE SIGMA FACTOR"/>
    <property type="match status" value="1"/>
</dbReference>
<dbReference type="SUPFAM" id="SSF88946">
    <property type="entry name" value="Sigma2 domain of RNA polymerase sigma factors"/>
    <property type="match status" value="1"/>
</dbReference>
<keyword evidence="3" id="KW-0731">Sigma factor</keyword>
<dbReference type="InterPro" id="IPR013324">
    <property type="entry name" value="RNA_pol_sigma_r3/r4-like"/>
</dbReference>
<dbReference type="AlphaFoldDB" id="A0A1M6LZX0"/>
<feature type="domain" description="RNA polymerase sigma factor 70 region 4 type 2" evidence="6">
    <location>
        <begin position="102"/>
        <end position="153"/>
    </location>
</feature>
<dbReference type="Pfam" id="PF08281">
    <property type="entry name" value="Sigma70_r4_2"/>
    <property type="match status" value="1"/>
</dbReference>
<dbReference type="InterPro" id="IPR036388">
    <property type="entry name" value="WH-like_DNA-bd_sf"/>
</dbReference>
<keyword evidence="4" id="KW-0804">Transcription</keyword>
<dbReference type="InterPro" id="IPR013325">
    <property type="entry name" value="RNA_pol_sigma_r2"/>
</dbReference>
<name>A0A1M6LZX0_9CLOT</name>
<dbReference type="RefSeq" id="WP_072902762.1">
    <property type="nucleotide sequence ID" value="NZ_FRAD01000006.1"/>
</dbReference>
<dbReference type="InterPro" id="IPR013249">
    <property type="entry name" value="RNA_pol_sigma70_r4_t2"/>
</dbReference>
<evidence type="ECO:0000313" key="7">
    <source>
        <dbReference type="EMBL" id="SHJ76762.1"/>
    </source>
</evidence>
<dbReference type="GO" id="GO:0016987">
    <property type="term" value="F:sigma factor activity"/>
    <property type="evidence" value="ECO:0007669"/>
    <property type="project" value="UniProtKB-KW"/>
</dbReference>
<keyword evidence="2" id="KW-0805">Transcription regulation</keyword>
<evidence type="ECO:0000256" key="2">
    <source>
        <dbReference type="ARBA" id="ARBA00023015"/>
    </source>
</evidence>
<comment type="similarity">
    <text evidence="1">Belongs to the sigma-70 factor family. ECF subfamily.</text>
</comment>
<feature type="domain" description="RNA polymerase sigma-70 region 2" evidence="5">
    <location>
        <begin position="8"/>
        <end position="73"/>
    </location>
</feature>
<dbReference type="InterPro" id="IPR007627">
    <property type="entry name" value="RNA_pol_sigma70_r2"/>
</dbReference>